<dbReference type="Gene3D" id="3.30.70.270">
    <property type="match status" value="1"/>
</dbReference>
<dbReference type="EMBL" id="CP090978">
    <property type="protein sequence ID" value="UJF34670.1"/>
    <property type="molecule type" value="Genomic_DNA"/>
</dbReference>
<protein>
    <submittedName>
        <fullName evidence="4">Diguanylate cyclase</fullName>
        <ecNumber evidence="4">2.7.7.65</ecNumber>
    </submittedName>
</protein>
<organism evidence="4 5">
    <name type="scientific">Paenibacillus hexagrammi</name>
    <dbReference type="NCBI Taxonomy" id="2908839"/>
    <lineage>
        <taxon>Bacteria</taxon>
        <taxon>Bacillati</taxon>
        <taxon>Bacillota</taxon>
        <taxon>Bacilli</taxon>
        <taxon>Bacillales</taxon>
        <taxon>Paenibacillaceae</taxon>
        <taxon>Paenibacillus</taxon>
    </lineage>
</organism>
<dbReference type="SUPFAM" id="SSF55073">
    <property type="entry name" value="Nucleotide cyclase"/>
    <property type="match status" value="1"/>
</dbReference>
<accession>A0ABY3SMA9</accession>
<sequence>MISYRNDQQQGFESELNMLQDAKKLADQYEHQDQRLMSEYRRLLSGYEKLLRVTKKILTISDRQGVALKRCEDEMKALLNNASQGFLTFGESGIVHKQYSQACYRICNQKPSGMHFAELLWEASGEESQAVKALLAMMFKEAEGHRKESLLAELPNLVILRDRHIQLEYKWIQQAEGERETQAVMVVMTDMTVQLKSQEKVEYLSYFDSLTGLRNRAYVETNLAEFFQNDQFPVSLVLLDMNGLKLANDVFGHQLGDRLLTDAAQLIRETFGDEAVAARWGGDEFIVLLPRTEEEACLSKIGELKQACQVKKPYPIQVSMAIGCVTSGHEDGEFLSMFQAAEKEMYKNKLIESKMVRRSLMSNINEAMYARDIEDAKHIDRVEKLAVGFAGRVGVEAQSAQMMNLKLLINLHDVGKVVIPSHILEKEGSLTEEEWDVMRSHSEIGYRMALSLGEPALAEAILSLHERWDGLGYPYGLKEDQIPMLSRLFAIVDSYDIMTHDQVYRKAMSKEQALQNIAEESGFQFDPSMAEAFLDYMRESLPVEEERQCQESRSAD</sequence>
<dbReference type="InterPro" id="IPR000160">
    <property type="entry name" value="GGDEF_dom"/>
</dbReference>
<evidence type="ECO:0000313" key="4">
    <source>
        <dbReference type="EMBL" id="UJF34670.1"/>
    </source>
</evidence>
<dbReference type="RefSeq" id="WP_235121244.1">
    <property type="nucleotide sequence ID" value="NZ_CP090978.1"/>
</dbReference>
<evidence type="ECO:0000259" key="2">
    <source>
        <dbReference type="PROSITE" id="PS50887"/>
    </source>
</evidence>
<dbReference type="Pfam" id="PF13487">
    <property type="entry name" value="HD_5"/>
    <property type="match status" value="1"/>
</dbReference>
<evidence type="ECO:0000256" key="1">
    <source>
        <dbReference type="SAM" id="Coils"/>
    </source>
</evidence>
<proteinExistence type="predicted"/>
<evidence type="ECO:0000259" key="3">
    <source>
        <dbReference type="PROSITE" id="PS51832"/>
    </source>
</evidence>
<dbReference type="Pfam" id="PF00990">
    <property type="entry name" value="GGDEF"/>
    <property type="match status" value="1"/>
</dbReference>
<dbReference type="CDD" id="cd01949">
    <property type="entry name" value="GGDEF"/>
    <property type="match status" value="1"/>
</dbReference>
<dbReference type="Proteomes" id="UP001649230">
    <property type="component" value="Chromosome"/>
</dbReference>
<name>A0ABY3SMA9_9BACL</name>
<keyword evidence="4" id="KW-0548">Nucleotidyltransferase</keyword>
<dbReference type="SMART" id="SM00267">
    <property type="entry name" value="GGDEF"/>
    <property type="match status" value="1"/>
</dbReference>
<dbReference type="EC" id="2.7.7.65" evidence="4"/>
<dbReference type="SUPFAM" id="SSF109604">
    <property type="entry name" value="HD-domain/PDEase-like"/>
    <property type="match status" value="1"/>
</dbReference>
<dbReference type="PROSITE" id="PS51832">
    <property type="entry name" value="HD_GYP"/>
    <property type="match status" value="1"/>
</dbReference>
<dbReference type="InterPro" id="IPR003607">
    <property type="entry name" value="HD/PDEase_dom"/>
</dbReference>
<dbReference type="NCBIfam" id="TIGR00254">
    <property type="entry name" value="GGDEF"/>
    <property type="match status" value="1"/>
</dbReference>
<dbReference type="CDD" id="cd00077">
    <property type="entry name" value="HDc"/>
    <property type="match status" value="1"/>
</dbReference>
<feature type="coiled-coil region" evidence="1">
    <location>
        <begin position="12"/>
        <end position="39"/>
    </location>
</feature>
<reference evidence="4 5" key="1">
    <citation type="journal article" date="2024" name="Int. J. Syst. Evol. Microbiol.">
        <title>Paenibacillus hexagrammi sp. nov., a novel bacterium isolated from the gut content of Hexagrammos agrammus.</title>
        <authorList>
            <person name="Jung H.K."/>
            <person name="Kim D.G."/>
            <person name="Zin H."/>
            <person name="Park J."/>
            <person name="Jung H."/>
            <person name="Kim Y.O."/>
            <person name="Kong H.J."/>
            <person name="Kim J.W."/>
            <person name="Kim Y.S."/>
        </authorList>
    </citation>
    <scope>NUCLEOTIDE SEQUENCE [LARGE SCALE GENOMIC DNA]</scope>
    <source>
        <strain evidence="4 5">YPD9-1</strain>
    </source>
</reference>
<dbReference type="GO" id="GO:0052621">
    <property type="term" value="F:diguanylate cyclase activity"/>
    <property type="evidence" value="ECO:0007669"/>
    <property type="project" value="UniProtKB-EC"/>
</dbReference>
<dbReference type="PANTHER" id="PTHR43155">
    <property type="entry name" value="CYCLIC DI-GMP PHOSPHODIESTERASE PA4108-RELATED"/>
    <property type="match status" value="1"/>
</dbReference>
<dbReference type="InterPro" id="IPR037522">
    <property type="entry name" value="HD_GYP_dom"/>
</dbReference>
<dbReference type="PROSITE" id="PS50887">
    <property type="entry name" value="GGDEF"/>
    <property type="match status" value="1"/>
</dbReference>
<keyword evidence="5" id="KW-1185">Reference proteome</keyword>
<evidence type="ECO:0000313" key="5">
    <source>
        <dbReference type="Proteomes" id="UP001649230"/>
    </source>
</evidence>
<gene>
    <name evidence="4" type="ORF">L0M14_05705</name>
</gene>
<dbReference type="Gene3D" id="1.10.3210.10">
    <property type="entry name" value="Hypothetical protein af1432"/>
    <property type="match status" value="1"/>
</dbReference>
<keyword evidence="1" id="KW-0175">Coiled coil</keyword>
<feature type="domain" description="HD-GYP" evidence="3">
    <location>
        <begin position="353"/>
        <end position="549"/>
    </location>
</feature>
<dbReference type="InterPro" id="IPR029787">
    <property type="entry name" value="Nucleotide_cyclase"/>
</dbReference>
<keyword evidence="4" id="KW-0808">Transferase</keyword>
<dbReference type="PANTHER" id="PTHR43155:SF2">
    <property type="entry name" value="CYCLIC DI-GMP PHOSPHODIESTERASE PA4108"/>
    <property type="match status" value="1"/>
</dbReference>
<dbReference type="InterPro" id="IPR043128">
    <property type="entry name" value="Rev_trsase/Diguanyl_cyclase"/>
</dbReference>
<feature type="domain" description="GGDEF" evidence="2">
    <location>
        <begin position="232"/>
        <end position="361"/>
    </location>
</feature>